<evidence type="ECO:0000256" key="2">
    <source>
        <dbReference type="ARBA" id="ARBA00022692"/>
    </source>
</evidence>
<evidence type="ECO:0000256" key="1">
    <source>
        <dbReference type="ARBA" id="ARBA00022475"/>
    </source>
</evidence>
<reference evidence="6 7" key="1">
    <citation type="journal article" date="2015" name="Genome Announc.">
        <title>Expanding the biotechnology potential of lactobacilli through comparative genomics of 213 strains and associated genera.</title>
        <authorList>
            <person name="Sun Z."/>
            <person name="Harris H.M."/>
            <person name="McCann A."/>
            <person name="Guo C."/>
            <person name="Argimon S."/>
            <person name="Zhang W."/>
            <person name="Yang X."/>
            <person name="Jeffery I.B."/>
            <person name="Cooney J.C."/>
            <person name="Kagawa T.F."/>
            <person name="Liu W."/>
            <person name="Song Y."/>
            <person name="Salvetti E."/>
            <person name="Wrobel A."/>
            <person name="Rasinkangas P."/>
            <person name="Parkhill J."/>
            <person name="Rea M.C."/>
            <person name="O'Sullivan O."/>
            <person name="Ritari J."/>
            <person name="Douillard F.P."/>
            <person name="Paul Ross R."/>
            <person name="Yang R."/>
            <person name="Briner A.E."/>
            <person name="Felis G.E."/>
            <person name="de Vos W.M."/>
            <person name="Barrangou R."/>
            <person name="Klaenhammer T.R."/>
            <person name="Caufield P.W."/>
            <person name="Cui Y."/>
            <person name="Zhang H."/>
            <person name="O'Toole P.W."/>
        </authorList>
    </citation>
    <scope>NUCLEOTIDE SEQUENCE [LARGE SCALE GENOMIC DNA]</scope>
    <source>
        <strain evidence="6 7">DSM 23365</strain>
    </source>
</reference>
<keyword evidence="2 5" id="KW-0812">Transmembrane</keyword>
<dbReference type="AlphaFoldDB" id="A0A0R2FCA0"/>
<protein>
    <submittedName>
        <fullName evidence="6">Uncharacterized protein</fullName>
    </submittedName>
</protein>
<dbReference type="InterPro" id="IPR010899">
    <property type="entry name" value="UPF0344"/>
</dbReference>
<dbReference type="RefSeq" id="WP_054734767.1">
    <property type="nucleotide sequence ID" value="NZ_AYZM01000046.1"/>
</dbReference>
<evidence type="ECO:0000256" key="5">
    <source>
        <dbReference type="SAM" id="Phobius"/>
    </source>
</evidence>
<comment type="caution">
    <text evidence="6">The sequence shown here is derived from an EMBL/GenBank/DDBJ whole genome shotgun (WGS) entry which is preliminary data.</text>
</comment>
<keyword evidence="7" id="KW-1185">Reference proteome</keyword>
<name>A0A0R2FCA0_9LACO</name>
<dbReference type="Pfam" id="PF07457">
    <property type="entry name" value="DUF1516"/>
    <property type="match status" value="1"/>
</dbReference>
<keyword evidence="1" id="KW-1003">Cell membrane</keyword>
<accession>A0A0R2FCA0</accession>
<feature type="transmembrane region" description="Helical" evidence="5">
    <location>
        <begin position="34"/>
        <end position="55"/>
    </location>
</feature>
<sequence>MWLLIHFISLILLIPFTIIGLSRHSEKRIAQFLILNRLVYLSLLISGVVLVIRTFQHAPMLVSFKALLEVFVVILIELTFGRKQERTLSKRWLTGFMILVLLTAALGIWLTLQSI</sequence>
<dbReference type="PATRIC" id="fig|1423804.4.peg.3376"/>
<dbReference type="STRING" id="1423804.FD14_GL003142"/>
<evidence type="ECO:0000313" key="6">
    <source>
        <dbReference type="EMBL" id="KRN26073.1"/>
    </source>
</evidence>
<evidence type="ECO:0000256" key="4">
    <source>
        <dbReference type="ARBA" id="ARBA00023136"/>
    </source>
</evidence>
<proteinExistence type="predicted"/>
<keyword evidence="3 5" id="KW-1133">Transmembrane helix</keyword>
<evidence type="ECO:0000256" key="3">
    <source>
        <dbReference type="ARBA" id="ARBA00022989"/>
    </source>
</evidence>
<evidence type="ECO:0000313" key="7">
    <source>
        <dbReference type="Proteomes" id="UP000051442"/>
    </source>
</evidence>
<dbReference type="EMBL" id="AYZM01000046">
    <property type="protein sequence ID" value="KRN26073.1"/>
    <property type="molecule type" value="Genomic_DNA"/>
</dbReference>
<feature type="transmembrane region" description="Helical" evidence="5">
    <location>
        <begin position="92"/>
        <end position="112"/>
    </location>
</feature>
<organism evidence="6 7">
    <name type="scientific">Secundilactobacillus similis DSM 23365 = JCM 2765</name>
    <dbReference type="NCBI Taxonomy" id="1423804"/>
    <lineage>
        <taxon>Bacteria</taxon>
        <taxon>Bacillati</taxon>
        <taxon>Bacillota</taxon>
        <taxon>Bacilli</taxon>
        <taxon>Lactobacillales</taxon>
        <taxon>Lactobacillaceae</taxon>
        <taxon>Secundilactobacillus</taxon>
    </lineage>
</organism>
<keyword evidence="4 5" id="KW-0472">Membrane</keyword>
<dbReference type="Proteomes" id="UP000051442">
    <property type="component" value="Unassembled WGS sequence"/>
</dbReference>
<feature type="transmembrane region" description="Helical" evidence="5">
    <location>
        <begin position="6"/>
        <end position="22"/>
    </location>
</feature>
<dbReference type="OrthoDB" id="2313807at2"/>
<gene>
    <name evidence="6" type="ORF">FD14_GL003142</name>
</gene>
<feature type="transmembrane region" description="Helical" evidence="5">
    <location>
        <begin position="61"/>
        <end position="80"/>
    </location>
</feature>